<dbReference type="SUPFAM" id="SSF48264">
    <property type="entry name" value="Cytochrome P450"/>
    <property type="match status" value="1"/>
</dbReference>
<dbReference type="InterPro" id="IPR036396">
    <property type="entry name" value="Cyt_P450_sf"/>
</dbReference>
<keyword evidence="8" id="KW-1185">Reference proteome</keyword>
<dbReference type="GO" id="GO:0020037">
    <property type="term" value="F:heme binding"/>
    <property type="evidence" value="ECO:0007669"/>
    <property type="project" value="InterPro"/>
</dbReference>
<dbReference type="RefSeq" id="XP_056070293.1">
    <property type="nucleotide sequence ID" value="XM_056216046.1"/>
</dbReference>
<evidence type="ECO:0000256" key="3">
    <source>
        <dbReference type="ARBA" id="ARBA00022723"/>
    </source>
</evidence>
<dbReference type="AlphaFoldDB" id="A0A9W8XJ84"/>
<evidence type="ECO:0000256" key="2">
    <source>
        <dbReference type="ARBA" id="ARBA00010617"/>
    </source>
</evidence>
<reference evidence="7" key="1">
    <citation type="submission" date="2022-10" db="EMBL/GenBank/DDBJ databases">
        <title>Tapping the CABI collections for fungal endophytes: first genome assemblies for Collariella, Neodidymelliopsis, Ascochyta clinopodiicola, Didymella pomorum, Didymosphaeria variabile, Neocosmospora piperis and Neocucurbitaria cava.</title>
        <authorList>
            <person name="Hill R."/>
        </authorList>
    </citation>
    <scope>NUCLEOTIDE SEQUENCE</scope>
    <source>
        <strain evidence="7">IMI 356815</strain>
    </source>
</reference>
<dbReference type="InterPro" id="IPR047146">
    <property type="entry name" value="Cyt_P450_E_CYP52_fungi"/>
</dbReference>
<evidence type="ECO:0000313" key="8">
    <source>
        <dbReference type="Proteomes" id="UP001140513"/>
    </source>
</evidence>
<accession>A0A9W8XJ84</accession>
<protein>
    <recommendedName>
        <fullName evidence="9">Cytochrome P450</fullName>
    </recommendedName>
</protein>
<evidence type="ECO:0000256" key="6">
    <source>
        <dbReference type="ARBA" id="ARBA00023033"/>
    </source>
</evidence>
<dbReference type="Pfam" id="PF00067">
    <property type="entry name" value="p450"/>
    <property type="match status" value="1"/>
</dbReference>
<dbReference type="GeneID" id="80910811"/>
<dbReference type="PANTHER" id="PTHR24287:SF19">
    <property type="entry name" value="CYTOCHROME P450"/>
    <property type="match status" value="1"/>
</dbReference>
<keyword evidence="4" id="KW-0560">Oxidoreductase</keyword>
<evidence type="ECO:0000256" key="4">
    <source>
        <dbReference type="ARBA" id="ARBA00023002"/>
    </source>
</evidence>
<dbReference type="Gene3D" id="1.10.630.10">
    <property type="entry name" value="Cytochrome P450"/>
    <property type="match status" value="1"/>
</dbReference>
<dbReference type="InterPro" id="IPR001128">
    <property type="entry name" value="Cyt_P450"/>
</dbReference>
<organism evidence="7 8">
    <name type="scientific">Didymosphaeria variabile</name>
    <dbReference type="NCBI Taxonomy" id="1932322"/>
    <lineage>
        <taxon>Eukaryota</taxon>
        <taxon>Fungi</taxon>
        <taxon>Dikarya</taxon>
        <taxon>Ascomycota</taxon>
        <taxon>Pezizomycotina</taxon>
        <taxon>Dothideomycetes</taxon>
        <taxon>Pleosporomycetidae</taxon>
        <taxon>Pleosporales</taxon>
        <taxon>Massarineae</taxon>
        <taxon>Didymosphaeriaceae</taxon>
        <taxon>Didymosphaeria</taxon>
    </lineage>
</organism>
<evidence type="ECO:0000256" key="5">
    <source>
        <dbReference type="ARBA" id="ARBA00023004"/>
    </source>
</evidence>
<dbReference type="GO" id="GO:0004497">
    <property type="term" value="F:monooxygenase activity"/>
    <property type="evidence" value="ECO:0007669"/>
    <property type="project" value="UniProtKB-KW"/>
</dbReference>
<keyword evidence="5" id="KW-0408">Iron</keyword>
<dbReference type="EMBL" id="JAPEUX010000005">
    <property type="protein sequence ID" value="KAJ4351937.1"/>
    <property type="molecule type" value="Genomic_DNA"/>
</dbReference>
<comment type="cofactor">
    <cofactor evidence="1">
        <name>heme</name>
        <dbReference type="ChEBI" id="CHEBI:30413"/>
    </cofactor>
</comment>
<dbReference type="GO" id="GO:0016705">
    <property type="term" value="F:oxidoreductase activity, acting on paired donors, with incorporation or reduction of molecular oxygen"/>
    <property type="evidence" value="ECO:0007669"/>
    <property type="project" value="InterPro"/>
</dbReference>
<evidence type="ECO:0000313" key="7">
    <source>
        <dbReference type="EMBL" id="KAJ4351937.1"/>
    </source>
</evidence>
<name>A0A9W8XJ84_9PLEO</name>
<comment type="similarity">
    <text evidence="2">Belongs to the cytochrome P450 family.</text>
</comment>
<dbReference type="GO" id="GO:0005506">
    <property type="term" value="F:iron ion binding"/>
    <property type="evidence" value="ECO:0007669"/>
    <property type="project" value="InterPro"/>
</dbReference>
<keyword evidence="6" id="KW-0503">Monooxygenase</keyword>
<evidence type="ECO:0008006" key="9">
    <source>
        <dbReference type="Google" id="ProtNLM"/>
    </source>
</evidence>
<dbReference type="PANTHER" id="PTHR24287">
    <property type="entry name" value="P450, PUTATIVE (EUROFUNG)-RELATED"/>
    <property type="match status" value="1"/>
</dbReference>
<sequence length="327" mass="37559">MAVKKHPNPFMGLDYFFGFINAFKGGYLLDFNKSGFDEYGKTLSVNSFGTRIFKTIDPEVSKAVHATYFANFGLQGLRYDTATHLWGNGIIVVDGPHWKHGRALMRPSFEVVHLANMERLRKHTDKFLNLVPNDGSTVDLAPLFKRLILDTTSEFIFGEAMGALEDSKQCKTFMNAFEYAQRGTGIRSVLGRLKFLHRDKKWWEACKEVTDYADKHVDLALERLSRRENDAQSRPESDRIRLVDEMARDTQDRVTLRSHIISVFSPAHDGAATVLTNVVFHLARHPNVWDQLKKEIEPTKDNLLTYELLNSYQYLEWVLKESESHLG</sequence>
<comment type="caution">
    <text evidence="7">The sequence shown here is derived from an EMBL/GenBank/DDBJ whole genome shotgun (WGS) entry which is preliminary data.</text>
</comment>
<keyword evidence="3" id="KW-0479">Metal-binding</keyword>
<proteinExistence type="inferred from homology"/>
<evidence type="ECO:0000256" key="1">
    <source>
        <dbReference type="ARBA" id="ARBA00001971"/>
    </source>
</evidence>
<dbReference type="OrthoDB" id="1470350at2759"/>
<gene>
    <name evidence="7" type="ORF">N0V89_007281</name>
</gene>
<dbReference type="Proteomes" id="UP001140513">
    <property type="component" value="Unassembled WGS sequence"/>
</dbReference>